<dbReference type="SUPFAM" id="SSF48452">
    <property type="entry name" value="TPR-like"/>
    <property type="match status" value="1"/>
</dbReference>
<dbReference type="Gene3D" id="1.25.40.10">
    <property type="entry name" value="Tetratricopeptide repeat domain"/>
    <property type="match status" value="1"/>
</dbReference>
<dbReference type="InterPro" id="IPR027417">
    <property type="entry name" value="P-loop_NTPase"/>
</dbReference>
<feature type="domain" description="HTH luxR-type" evidence="1">
    <location>
        <begin position="701"/>
        <end position="766"/>
    </location>
</feature>
<comment type="caution">
    <text evidence="2">The sequence shown here is derived from an EMBL/GenBank/DDBJ whole genome shotgun (WGS) entry which is preliminary data.</text>
</comment>
<dbReference type="Proteomes" id="UP000658127">
    <property type="component" value="Unassembled WGS sequence"/>
</dbReference>
<evidence type="ECO:0000313" key="3">
    <source>
        <dbReference type="Proteomes" id="UP000658127"/>
    </source>
</evidence>
<evidence type="ECO:0000259" key="1">
    <source>
        <dbReference type="PROSITE" id="PS50043"/>
    </source>
</evidence>
<gene>
    <name evidence="2" type="ORF">GCM10011610_23930</name>
</gene>
<keyword evidence="3" id="KW-1185">Reference proteome</keyword>
<dbReference type="SMART" id="SM00421">
    <property type="entry name" value="HTH_LUXR"/>
    <property type="match status" value="1"/>
</dbReference>
<dbReference type="Pfam" id="PF25872">
    <property type="entry name" value="HTH_77"/>
    <property type="match status" value="1"/>
</dbReference>
<dbReference type="PANTHER" id="PTHR47691">
    <property type="entry name" value="REGULATOR-RELATED"/>
    <property type="match status" value="1"/>
</dbReference>
<dbReference type="SUPFAM" id="SSF46894">
    <property type="entry name" value="C-terminal effector domain of the bipartite response regulators"/>
    <property type="match status" value="1"/>
</dbReference>
<dbReference type="InterPro" id="IPR016032">
    <property type="entry name" value="Sig_transdc_resp-reg_C-effctor"/>
</dbReference>
<dbReference type="InterPro" id="IPR002182">
    <property type="entry name" value="NB-ARC"/>
</dbReference>
<organism evidence="2 3">
    <name type="scientific">Nocardia rhizosphaerihabitans</name>
    <dbReference type="NCBI Taxonomy" id="1691570"/>
    <lineage>
        <taxon>Bacteria</taxon>
        <taxon>Bacillati</taxon>
        <taxon>Actinomycetota</taxon>
        <taxon>Actinomycetes</taxon>
        <taxon>Mycobacteriales</taxon>
        <taxon>Nocardiaceae</taxon>
        <taxon>Nocardia</taxon>
    </lineage>
</organism>
<evidence type="ECO:0000313" key="2">
    <source>
        <dbReference type="EMBL" id="GGN77460.1"/>
    </source>
</evidence>
<dbReference type="PANTHER" id="PTHR47691:SF3">
    <property type="entry name" value="HTH-TYPE TRANSCRIPTIONAL REGULATOR RV0890C-RELATED"/>
    <property type="match status" value="1"/>
</dbReference>
<dbReference type="PRINTS" id="PR00364">
    <property type="entry name" value="DISEASERSIST"/>
</dbReference>
<dbReference type="InterPro" id="IPR036388">
    <property type="entry name" value="WH-like_DNA-bd_sf"/>
</dbReference>
<dbReference type="EMBL" id="BMNE01000002">
    <property type="protein sequence ID" value="GGN77460.1"/>
    <property type="molecule type" value="Genomic_DNA"/>
</dbReference>
<dbReference type="SUPFAM" id="SSF52540">
    <property type="entry name" value="P-loop containing nucleoside triphosphate hydrolases"/>
    <property type="match status" value="1"/>
</dbReference>
<dbReference type="InterPro" id="IPR000792">
    <property type="entry name" value="Tscrpt_reg_LuxR_C"/>
</dbReference>
<dbReference type="Gene3D" id="3.40.50.300">
    <property type="entry name" value="P-loop containing nucleotide triphosphate hydrolases"/>
    <property type="match status" value="1"/>
</dbReference>
<proteinExistence type="predicted"/>
<accession>A0ABQ2KB47</accession>
<dbReference type="RefSeq" id="WP_189027003.1">
    <property type="nucleotide sequence ID" value="NZ_BMNE01000002.1"/>
</dbReference>
<sequence length="768" mass="83487">MQPATQGTLGNLPAELTHFVGRGPEIAEVRHLLSESRLVTLTGIGGVGKTRLAIRVAEEVRRAFDDGVWLVEFGKVREPELVAGAVAHALKLTGQTAQPPLELIVEHIASRHLLLVLDNCEHLVDAIAALTESLLRAAPRLHILATSREPIGIGGESVVPVPPLTVPGAERSPSLRTLLRSDAVALFVDRARAAIPGFELTEDSKIAVARICRRLEGLPLPIELTAARLRAMSPEQILQRLDDRYRLLTGGGRAAPTRQQTLRQCIDWSYDLLTDRERELWARVTVFAGGFELNAAEAICGDGLDPGDVLDLVGSLVDKSVLIREACGGGVRYRMLETLREYGRERLRAAGAERALQRRHRDWFERLALKAYVEWMGPRQLAWIDRLNREQPNLREALEFSLTEPAEAGSAERIAVALYEFWVARQRVSEARYWLGRVLERTGGATLEHIAALSADTILASMQTDIQGATARIEQARSLTGGDEILGAYVDGAGALLALFSGDFAGAVTHCEQALPVFEADGDVLHQVSVLLALGAACGLLQDTDRAAACQEQVLAITTALGESVYRSYALSQLAYTTVERGDLERGAALVKESLRHSRSIDDWSVVASCLATLAFVAAEQRQAQRAAVLSGAARSVAESVGRQSVMIIEMFGHRRQAQESASRALGQRAFDAALRRGHELGTEEALAYALEEDPAATAELPAAMAALTRREKQIAELVAQGLTNRAIAEKLVISQRTAAGHVEHILSKLHFTTRAQVAAWVVTQNQE</sequence>
<protein>
    <submittedName>
        <fullName evidence="2">LuxR family transcriptional regulator</fullName>
    </submittedName>
</protein>
<dbReference type="Gene3D" id="1.10.10.10">
    <property type="entry name" value="Winged helix-like DNA-binding domain superfamily/Winged helix DNA-binding domain"/>
    <property type="match status" value="1"/>
</dbReference>
<name>A0ABQ2KB47_9NOCA</name>
<dbReference type="PRINTS" id="PR00038">
    <property type="entry name" value="HTHLUXR"/>
</dbReference>
<dbReference type="Pfam" id="PF00196">
    <property type="entry name" value="GerE"/>
    <property type="match status" value="1"/>
</dbReference>
<dbReference type="Pfam" id="PF00931">
    <property type="entry name" value="NB-ARC"/>
    <property type="match status" value="1"/>
</dbReference>
<dbReference type="PROSITE" id="PS50043">
    <property type="entry name" value="HTH_LUXR_2"/>
    <property type="match status" value="1"/>
</dbReference>
<dbReference type="InterPro" id="IPR011990">
    <property type="entry name" value="TPR-like_helical_dom_sf"/>
</dbReference>
<reference evidence="3" key="1">
    <citation type="journal article" date="2019" name="Int. J. Syst. Evol. Microbiol.">
        <title>The Global Catalogue of Microorganisms (GCM) 10K type strain sequencing project: providing services to taxonomists for standard genome sequencing and annotation.</title>
        <authorList>
            <consortium name="The Broad Institute Genomics Platform"/>
            <consortium name="The Broad Institute Genome Sequencing Center for Infectious Disease"/>
            <person name="Wu L."/>
            <person name="Ma J."/>
        </authorList>
    </citation>
    <scope>NUCLEOTIDE SEQUENCE [LARGE SCALE GENOMIC DNA]</scope>
    <source>
        <strain evidence="3">CGMCC 4.7329</strain>
    </source>
</reference>
<dbReference type="CDD" id="cd06170">
    <property type="entry name" value="LuxR_C_like"/>
    <property type="match status" value="1"/>
</dbReference>
<dbReference type="InterPro" id="IPR058852">
    <property type="entry name" value="HTH_77"/>
</dbReference>